<feature type="chain" id="PRO_5047411713" evidence="2">
    <location>
        <begin position="20"/>
        <end position="142"/>
    </location>
</feature>
<feature type="region of interest" description="Disordered" evidence="1">
    <location>
        <begin position="110"/>
        <end position="142"/>
    </location>
</feature>
<feature type="signal peptide" evidence="2">
    <location>
        <begin position="1"/>
        <end position="19"/>
    </location>
</feature>
<evidence type="ECO:0000256" key="1">
    <source>
        <dbReference type="SAM" id="MobiDB-lite"/>
    </source>
</evidence>
<evidence type="ECO:0000313" key="3">
    <source>
        <dbReference type="EMBL" id="MCW1915349.1"/>
    </source>
</evidence>
<organism evidence="3 4">
    <name type="scientific">Luteolibacter rhizosphaerae</name>
    <dbReference type="NCBI Taxonomy" id="2989719"/>
    <lineage>
        <taxon>Bacteria</taxon>
        <taxon>Pseudomonadati</taxon>
        <taxon>Verrucomicrobiota</taxon>
        <taxon>Verrucomicrobiia</taxon>
        <taxon>Verrucomicrobiales</taxon>
        <taxon>Verrucomicrobiaceae</taxon>
        <taxon>Luteolibacter</taxon>
    </lineage>
</organism>
<dbReference type="RefSeq" id="WP_264514897.1">
    <property type="nucleotide sequence ID" value="NZ_JAPDDR010000009.1"/>
</dbReference>
<dbReference type="PROSITE" id="PS51257">
    <property type="entry name" value="PROKAR_LIPOPROTEIN"/>
    <property type="match status" value="1"/>
</dbReference>
<evidence type="ECO:0000313" key="4">
    <source>
        <dbReference type="Proteomes" id="UP001165653"/>
    </source>
</evidence>
<dbReference type="Proteomes" id="UP001165653">
    <property type="component" value="Unassembled WGS sequence"/>
</dbReference>
<accession>A0ABT3G674</accession>
<dbReference type="EMBL" id="JAPDDR010000009">
    <property type="protein sequence ID" value="MCW1915349.1"/>
    <property type="molecule type" value="Genomic_DNA"/>
</dbReference>
<proteinExistence type="predicted"/>
<gene>
    <name evidence="3" type="ORF">OJ996_17320</name>
</gene>
<keyword evidence="4" id="KW-1185">Reference proteome</keyword>
<comment type="caution">
    <text evidence="3">The sequence shown here is derived from an EMBL/GenBank/DDBJ whole genome shotgun (WGS) entry which is preliminary data.</text>
</comment>
<reference evidence="3" key="1">
    <citation type="submission" date="2022-10" db="EMBL/GenBank/DDBJ databases">
        <title>Luteolibacter sp. GHJ8, whole genome shotgun sequencing project.</title>
        <authorList>
            <person name="Zhao G."/>
            <person name="Shen L."/>
        </authorList>
    </citation>
    <scope>NUCLEOTIDE SEQUENCE</scope>
    <source>
        <strain evidence="3">GHJ8</strain>
    </source>
</reference>
<name>A0ABT3G674_9BACT</name>
<protein>
    <submittedName>
        <fullName evidence="3">Uncharacterized protein</fullName>
    </submittedName>
</protein>
<sequence>MRLLLLPVLCLLSSCSLFEDEKKEEPKETTRPKLVGRVASTPSGADFVLIEAYGAWKVPDGGLLSGIGSEGRTANLAVTGEKSGQFLAADIRSGVAKVGDSVYYRPVAGSEEAVATDEPATTGAPPPQLETPKAVEEDPASP</sequence>
<keyword evidence="2" id="KW-0732">Signal</keyword>
<evidence type="ECO:0000256" key="2">
    <source>
        <dbReference type="SAM" id="SignalP"/>
    </source>
</evidence>